<dbReference type="GO" id="GO:0006508">
    <property type="term" value="P:proteolysis"/>
    <property type="evidence" value="ECO:0007669"/>
    <property type="project" value="UniProtKB-KW"/>
</dbReference>
<evidence type="ECO:0000313" key="20">
    <source>
        <dbReference type="Proteomes" id="UP000015104"/>
    </source>
</evidence>
<evidence type="ECO:0000259" key="16">
    <source>
        <dbReference type="PROSITE" id="PS50221"/>
    </source>
</evidence>
<evidence type="ECO:0000256" key="10">
    <source>
        <dbReference type="ARBA" id="ARBA00023136"/>
    </source>
</evidence>
<dbReference type="InterPro" id="IPR036213">
    <property type="entry name" value="Calpain_III_sf"/>
</dbReference>
<evidence type="ECO:0000256" key="7">
    <source>
        <dbReference type="ARBA" id="ARBA00022801"/>
    </source>
</evidence>
<dbReference type="InterPro" id="IPR000922">
    <property type="entry name" value="Lectin_gal-bd_dom"/>
</dbReference>
<dbReference type="InterPro" id="IPR038765">
    <property type="entry name" value="Papain-like_cys_pep_sf"/>
</dbReference>
<feature type="domain" description="G-protein coupled receptors family 2 profile 1" evidence="17">
    <location>
        <begin position="296"/>
        <end position="353"/>
    </location>
</feature>
<dbReference type="SUPFAM" id="SSF49758">
    <property type="entry name" value="Calpain large subunit, middle domain (domain III)"/>
    <property type="match status" value="1"/>
</dbReference>
<dbReference type="InterPro" id="IPR057244">
    <property type="entry name" value="GAIN_B"/>
</dbReference>
<feature type="region of interest" description="Disordered" evidence="13">
    <location>
        <begin position="157"/>
        <end position="276"/>
    </location>
</feature>
<dbReference type="EMBL" id="CAEY01000113">
    <property type="status" value="NOT_ANNOTATED_CDS"/>
    <property type="molecule type" value="Genomic_DNA"/>
</dbReference>
<dbReference type="SMART" id="SM00239">
    <property type="entry name" value="C2"/>
    <property type="match status" value="1"/>
</dbReference>
<dbReference type="EMBL" id="CAEY01000114">
    <property type="status" value="NOT_ANNOTATED_CDS"/>
    <property type="molecule type" value="Genomic_DNA"/>
</dbReference>
<keyword evidence="11" id="KW-1015">Disulfide bond</keyword>
<evidence type="ECO:0000259" key="18">
    <source>
        <dbReference type="PROSITE" id="PS50228"/>
    </source>
</evidence>
<dbReference type="STRING" id="32264.T1KIH2"/>
<dbReference type="PANTHER" id="PTHR10183:SF379">
    <property type="entry name" value="CALPAIN-5"/>
    <property type="match status" value="1"/>
</dbReference>
<dbReference type="Proteomes" id="UP000015104">
    <property type="component" value="Unassembled WGS sequence"/>
</dbReference>
<dbReference type="InterPro" id="IPR035892">
    <property type="entry name" value="C2_domain_sf"/>
</dbReference>
<dbReference type="Gene3D" id="2.60.40.150">
    <property type="entry name" value="C2 domain"/>
    <property type="match status" value="1"/>
</dbReference>
<feature type="domain" description="SUEL-type lectin" evidence="18">
    <location>
        <begin position="65"/>
        <end position="154"/>
    </location>
</feature>
<evidence type="ECO:0000259" key="15">
    <source>
        <dbReference type="PROSITE" id="PS50203"/>
    </source>
</evidence>
<evidence type="ECO:0000256" key="12">
    <source>
        <dbReference type="PROSITE-ProRule" id="PRU00239"/>
    </source>
</evidence>
<dbReference type="InterPro" id="IPR036445">
    <property type="entry name" value="GPCR_2_extracell_dom_sf"/>
</dbReference>
<evidence type="ECO:0000313" key="19">
    <source>
        <dbReference type="EnsemblMetazoa" id="tetur12g01350.1"/>
    </source>
</evidence>
<dbReference type="Gene3D" id="4.10.1240.10">
    <property type="entry name" value="GPCR, family 2, extracellular hormone receptor domain"/>
    <property type="match status" value="1"/>
</dbReference>
<evidence type="ECO:0000256" key="1">
    <source>
        <dbReference type="ARBA" id="ARBA00004370"/>
    </source>
</evidence>
<dbReference type="PANTHER" id="PTHR10183">
    <property type="entry name" value="CALPAIN"/>
    <property type="match status" value="1"/>
</dbReference>
<dbReference type="eggNOG" id="KOG4729">
    <property type="taxonomic scope" value="Eukaryota"/>
</dbReference>
<dbReference type="GO" id="GO:0004198">
    <property type="term" value="F:calcium-dependent cysteine-type endopeptidase activity"/>
    <property type="evidence" value="ECO:0007669"/>
    <property type="project" value="InterPro"/>
</dbReference>
<keyword evidence="4" id="KW-0645">Protease</keyword>
<accession>T1KIH2</accession>
<dbReference type="SMART" id="SM00230">
    <property type="entry name" value="CysPc"/>
    <property type="match status" value="1"/>
</dbReference>
<dbReference type="PROSITE" id="PS50221">
    <property type="entry name" value="GAIN_B"/>
    <property type="match status" value="1"/>
</dbReference>
<dbReference type="Gene3D" id="2.60.120.740">
    <property type="match status" value="1"/>
</dbReference>
<evidence type="ECO:0000256" key="13">
    <source>
        <dbReference type="SAM" id="MobiDB-lite"/>
    </source>
</evidence>
<dbReference type="InterPro" id="IPR022682">
    <property type="entry name" value="Calpain_domain_III"/>
</dbReference>
<dbReference type="HOGENOM" id="CLU_383398_0_0_1"/>
<keyword evidence="10" id="KW-0472">Membrane</keyword>
<dbReference type="Pfam" id="PF01067">
    <property type="entry name" value="Calpain_III"/>
    <property type="match status" value="1"/>
</dbReference>
<dbReference type="GO" id="GO:0016020">
    <property type="term" value="C:membrane"/>
    <property type="evidence" value="ECO:0007669"/>
    <property type="project" value="UniProtKB-SubCell"/>
</dbReference>
<feature type="compositionally biased region" description="Low complexity" evidence="13">
    <location>
        <begin position="253"/>
        <end position="276"/>
    </location>
</feature>
<feature type="compositionally biased region" description="Basic residues" evidence="13">
    <location>
        <begin position="199"/>
        <end position="208"/>
    </location>
</feature>
<dbReference type="PROSITE" id="PS50004">
    <property type="entry name" value="C2"/>
    <property type="match status" value="1"/>
</dbReference>
<keyword evidence="8" id="KW-0788">Thiol protease</keyword>
<evidence type="ECO:0000256" key="4">
    <source>
        <dbReference type="ARBA" id="ARBA00022670"/>
    </source>
</evidence>
<dbReference type="InterPro" id="IPR000203">
    <property type="entry name" value="GPS"/>
</dbReference>
<dbReference type="PROSITE" id="PS50203">
    <property type="entry name" value="CALPAIN_CAT"/>
    <property type="match status" value="1"/>
</dbReference>
<evidence type="ECO:0000256" key="8">
    <source>
        <dbReference type="ARBA" id="ARBA00022807"/>
    </source>
</evidence>
<dbReference type="EnsemblMetazoa" id="tetur12g01350.1">
    <property type="protein sequence ID" value="tetur12g01350.1"/>
    <property type="gene ID" value="tetur12g01350"/>
</dbReference>
<organism evidence="19 20">
    <name type="scientific">Tetranychus urticae</name>
    <name type="common">Two-spotted spider mite</name>
    <dbReference type="NCBI Taxonomy" id="32264"/>
    <lineage>
        <taxon>Eukaryota</taxon>
        <taxon>Metazoa</taxon>
        <taxon>Ecdysozoa</taxon>
        <taxon>Arthropoda</taxon>
        <taxon>Chelicerata</taxon>
        <taxon>Arachnida</taxon>
        <taxon>Acari</taxon>
        <taxon>Acariformes</taxon>
        <taxon>Trombidiformes</taxon>
        <taxon>Prostigmata</taxon>
        <taxon>Eleutherengona</taxon>
        <taxon>Raphignathae</taxon>
        <taxon>Tetranychoidea</taxon>
        <taxon>Tetranychidae</taxon>
        <taxon>Tetranychus</taxon>
    </lineage>
</organism>
<comment type="similarity">
    <text evidence="2">Belongs to the peptidase C2 family.</text>
</comment>
<dbReference type="Gene3D" id="1.25.40.610">
    <property type="match status" value="1"/>
</dbReference>
<proteinExistence type="inferred from homology"/>
<dbReference type="InterPro" id="IPR046338">
    <property type="entry name" value="GAIN_dom_sf"/>
</dbReference>
<evidence type="ECO:0000259" key="17">
    <source>
        <dbReference type="PROSITE" id="PS50227"/>
    </source>
</evidence>
<dbReference type="Pfam" id="PF02793">
    <property type="entry name" value="HRM"/>
    <property type="match status" value="1"/>
</dbReference>
<evidence type="ECO:0000256" key="6">
    <source>
        <dbReference type="ARBA" id="ARBA00022734"/>
    </source>
</evidence>
<keyword evidence="9" id="KW-1133">Transmembrane helix</keyword>
<keyword evidence="5" id="KW-0812">Transmembrane</keyword>
<dbReference type="Pfam" id="PF00648">
    <property type="entry name" value="Peptidase_C2"/>
    <property type="match status" value="1"/>
</dbReference>
<sequence>MRLSTSRFSDLMDNLFSRFGSRIDGATFWCVALQSTESSVVSQKPTLSLRPPIERVHIEYKTTYACDGYVLNLGCPKGQSIHLVRANYGRFSLAICNDGGKLDLRVNCMSFRSYLTMQDRCSNKSNCNVTVSSDLFGDPCPGTPKYLEVQYHCVAMGSSSTTRRPPTDIALPVDSRINRPSKPIDREIADDSRLSSRPTHVRHGHGHNSRSNLPSGHSHSTIDPSTANPLSSSGSEGDNAPSNLDSIANPFGSRSPSSSSSSSESSPLYHSPSNVASPSSAVLYAPRQSIEVGGRFCPPTFRRSLNWNYTSLGDTFIQNCPGGAAGLARWHCSEVTGTWVVGGPDMLECRSYWLDSLWDKLERGSLSVDISTNLANMTIGKPIFSRDLETISNLIRQIILHARETKGWEIPRWQPNAFLEELLTSLVYSVSNLLSPAQDEAWLDLAPEKRKRIAFNLLDELEKSALLLAENTNRDGYFTVKRPNVLVAVHVLETNVPINLQFPTIEDTFDTEWIRMEDSLFLPAQSLLQYSHQGFAKASFIAYNRVEDLLKPGSSSLPSSSLDVNSRLSKLQSYSTSQSSIINSRIIGASIVHPSTSSSTSSSSTSSLPSQPSYETSLSTPLTQPIIIVFRHLQEDNVSSPKCVYWSRELSDWLTEGCSVAATNNTHTVCQCNHLSSFALLMENRLSSLSSSTSSYNFDGETSTNWLRLVINIPLSEKYSKVVKECQETGVSYVDHNFKAEDSSVYKSIGFKNRLAAGKITWKRPRELTSEPFTLFKDKLGPNTNIQFLGYGPNEWFVAAAVALSQDKNLVYKILPKDQNNFDHGIFKIWIWDFGVWTKVLIDDKLPSSDNKLIFTSSQCGQMFWVPLLEKAYAKLKGNYETMSTFGNLANVLTDFSGAPTEEIKISLDDDEKDHFRLIAEEVNHKSLVCIKTRGDSGDHYSNGLKSGRFYVVTSVKKPASGTFKKNSKDGTASFKLIDTIYPEKRSSKSSFLDEKYTEQWINLEKFCDNFESITICRLHIEDNRFVEIRHSNVATQFCFDVPNDSEEVMVDFIQKNDQPELLGFKIYQVESNRKYRLHNPALCNMIYVHESVKKRSIFHRIKLNIGRYIIKPVCKSDSDLLIRLYTKSRSNLRVLNEDMPKKNFFNFLAPRYPKFVSKVTVHSINGIEKQDRFGNANPYLIIRCGGDTVRSSPVNNTLDPDFKDFSAIFYHGSAETILIEVWHNNLLFDSFIGQVEIPIDLNKIESTLSCEETLCGRKKGHTRPGIVKFKVHTSEDLKSI</sequence>
<dbReference type="CDD" id="cd22830">
    <property type="entry name" value="Gal_Rha_Lectin_dCirl"/>
    <property type="match status" value="1"/>
</dbReference>
<dbReference type="InterPro" id="IPR000008">
    <property type="entry name" value="C2_dom"/>
</dbReference>
<reference evidence="20" key="1">
    <citation type="submission" date="2011-08" db="EMBL/GenBank/DDBJ databases">
        <authorList>
            <person name="Rombauts S."/>
        </authorList>
    </citation>
    <scope>NUCLEOTIDE SEQUENCE</scope>
    <source>
        <strain evidence="20">London</strain>
    </source>
</reference>
<keyword evidence="7" id="KW-0378">Hydrolase</keyword>
<feature type="compositionally biased region" description="Low complexity" evidence="13">
    <location>
        <begin position="596"/>
        <end position="613"/>
    </location>
</feature>
<keyword evidence="6" id="KW-0430">Lectin</keyword>
<dbReference type="FunFam" id="2.60.120.740:FF:000001">
    <property type="entry name" value="Adhesion G protein-coupled receptor L2"/>
    <property type="match status" value="1"/>
</dbReference>
<comment type="similarity">
    <text evidence="3">Belongs to the G-protein coupled receptor 2 family. LN-TM7 subfamily.</text>
</comment>
<dbReference type="Pfam" id="PF02140">
    <property type="entry name" value="SUEL_Lectin"/>
    <property type="match status" value="1"/>
</dbReference>
<name>T1KIH2_TETUR</name>
<evidence type="ECO:0000256" key="2">
    <source>
        <dbReference type="ARBA" id="ARBA00007623"/>
    </source>
</evidence>
<dbReference type="Pfam" id="PF16489">
    <property type="entry name" value="GAIN"/>
    <property type="match status" value="1"/>
</dbReference>
<dbReference type="GO" id="GO:0004930">
    <property type="term" value="F:G protein-coupled receptor activity"/>
    <property type="evidence" value="ECO:0007669"/>
    <property type="project" value="InterPro"/>
</dbReference>
<reference evidence="19" key="2">
    <citation type="submission" date="2015-06" db="UniProtKB">
        <authorList>
            <consortium name="EnsemblMetazoa"/>
        </authorList>
    </citation>
    <scope>IDENTIFICATION</scope>
</reference>
<feature type="compositionally biased region" description="Basic and acidic residues" evidence="13">
    <location>
        <begin position="182"/>
        <end position="194"/>
    </location>
</feature>
<feature type="domain" description="GAIN-B" evidence="16">
    <location>
        <begin position="476"/>
        <end position="688"/>
    </location>
</feature>
<dbReference type="PRINTS" id="PR00704">
    <property type="entry name" value="CALPAIN"/>
</dbReference>
<dbReference type="PROSITE" id="PS50228">
    <property type="entry name" value="SUEL_LECTIN"/>
    <property type="match status" value="1"/>
</dbReference>
<dbReference type="GO" id="GO:0005737">
    <property type="term" value="C:cytoplasm"/>
    <property type="evidence" value="ECO:0007669"/>
    <property type="project" value="TreeGrafter"/>
</dbReference>
<evidence type="ECO:0000256" key="9">
    <source>
        <dbReference type="ARBA" id="ARBA00022989"/>
    </source>
</evidence>
<dbReference type="SMART" id="SM00303">
    <property type="entry name" value="GPS"/>
    <property type="match status" value="1"/>
</dbReference>
<feature type="region of interest" description="Disordered" evidence="13">
    <location>
        <begin position="596"/>
        <end position="618"/>
    </location>
</feature>
<dbReference type="InterPro" id="IPR001879">
    <property type="entry name" value="GPCR_2_extracellular_dom"/>
</dbReference>
<dbReference type="InterPro" id="IPR001300">
    <property type="entry name" value="Peptidase_C2_calpain_cat"/>
</dbReference>
<dbReference type="GO" id="GO:0030246">
    <property type="term" value="F:carbohydrate binding"/>
    <property type="evidence" value="ECO:0007669"/>
    <property type="project" value="UniProtKB-KW"/>
</dbReference>
<dbReference type="Pfam" id="PF00168">
    <property type="entry name" value="C2"/>
    <property type="match status" value="1"/>
</dbReference>
<evidence type="ECO:0000259" key="14">
    <source>
        <dbReference type="PROSITE" id="PS50004"/>
    </source>
</evidence>
<comment type="caution">
    <text evidence="12">Lacks conserved residue(s) required for the propagation of feature annotation.</text>
</comment>
<evidence type="ECO:0000256" key="3">
    <source>
        <dbReference type="ARBA" id="ARBA00010933"/>
    </source>
</evidence>
<comment type="subcellular location">
    <subcellularLocation>
        <location evidence="1">Membrane</location>
    </subcellularLocation>
</comment>
<feature type="domain" description="C2" evidence="14">
    <location>
        <begin position="1139"/>
        <end position="1255"/>
    </location>
</feature>
<dbReference type="InterPro" id="IPR032471">
    <property type="entry name" value="AGRL2-4_GAIN_subdom_A"/>
</dbReference>
<keyword evidence="20" id="KW-1185">Reference proteome</keyword>
<protein>
    <submittedName>
        <fullName evidence="19">Uncharacterized protein</fullName>
    </submittedName>
</protein>
<dbReference type="Pfam" id="PF01825">
    <property type="entry name" value="GPS"/>
    <property type="match status" value="1"/>
</dbReference>
<dbReference type="PROSITE" id="PS50227">
    <property type="entry name" value="G_PROTEIN_RECEP_F2_3"/>
    <property type="match status" value="1"/>
</dbReference>
<dbReference type="SUPFAM" id="SSF54001">
    <property type="entry name" value="Cysteine proteinases"/>
    <property type="match status" value="1"/>
</dbReference>
<dbReference type="InterPro" id="IPR043159">
    <property type="entry name" value="Lectin_gal-bd_sf"/>
</dbReference>
<evidence type="ECO:0000256" key="11">
    <source>
        <dbReference type="ARBA" id="ARBA00023157"/>
    </source>
</evidence>
<feature type="domain" description="Calpain catalytic" evidence="15">
    <location>
        <begin position="732"/>
        <end position="1020"/>
    </location>
</feature>
<dbReference type="Gene3D" id="2.60.220.50">
    <property type="match status" value="1"/>
</dbReference>
<feature type="compositionally biased region" description="Polar residues" evidence="13">
    <location>
        <begin position="209"/>
        <end position="246"/>
    </location>
</feature>
<dbReference type="eggNOG" id="KOG4193">
    <property type="taxonomic scope" value="Eukaryota"/>
</dbReference>
<dbReference type="SMART" id="SM00008">
    <property type="entry name" value="HormR"/>
    <property type="match status" value="1"/>
</dbReference>
<dbReference type="SUPFAM" id="SSF49562">
    <property type="entry name" value="C2 domain (Calcium/lipid-binding domain, CaLB)"/>
    <property type="match status" value="1"/>
</dbReference>
<evidence type="ECO:0000256" key="5">
    <source>
        <dbReference type="ARBA" id="ARBA00022692"/>
    </source>
</evidence>
<dbReference type="InterPro" id="IPR022684">
    <property type="entry name" value="Calpain_cysteine_protease"/>
</dbReference>